<proteinExistence type="predicted"/>
<gene>
    <name evidence="1" type="ORF">PCAMFM013_S009g000442</name>
</gene>
<dbReference type="EMBL" id="HG793142">
    <property type="protein sequence ID" value="CRL23502.1"/>
    <property type="molecule type" value="Genomic_DNA"/>
</dbReference>
<dbReference type="Proteomes" id="UP000053732">
    <property type="component" value="Unassembled WGS sequence"/>
</dbReference>
<organism evidence="1 2">
    <name type="scientific">Penicillium camemberti (strain FM 013)</name>
    <dbReference type="NCBI Taxonomy" id="1429867"/>
    <lineage>
        <taxon>Eukaryota</taxon>
        <taxon>Fungi</taxon>
        <taxon>Dikarya</taxon>
        <taxon>Ascomycota</taxon>
        <taxon>Pezizomycotina</taxon>
        <taxon>Eurotiomycetes</taxon>
        <taxon>Eurotiomycetidae</taxon>
        <taxon>Eurotiales</taxon>
        <taxon>Aspergillaceae</taxon>
        <taxon>Penicillium</taxon>
    </lineage>
</organism>
<protein>
    <submittedName>
        <fullName evidence="1">Str. FM013</fullName>
    </submittedName>
</protein>
<evidence type="ECO:0000313" key="1">
    <source>
        <dbReference type="EMBL" id="CRL23502.1"/>
    </source>
</evidence>
<dbReference type="AlphaFoldDB" id="A0A0G4PB05"/>
<accession>A0A0G4PB05</accession>
<sequence>MAGLKWSDEEECLIIWFASARIPHGIISLLLKEKGFDRTMTSVRNKISAIRNQNSLGEASHELIELEVDRWIGHLSPRINIDQLLTPTLQDQQILDQVR</sequence>
<name>A0A0G4PB05_PENC3</name>
<evidence type="ECO:0000313" key="2">
    <source>
        <dbReference type="Proteomes" id="UP000053732"/>
    </source>
</evidence>
<keyword evidence="2" id="KW-1185">Reference proteome</keyword>
<reference evidence="1 2" key="1">
    <citation type="journal article" date="2014" name="Nat. Commun.">
        <title>Multiple recent horizontal transfers of a large genomic region in cheese making fungi.</title>
        <authorList>
            <person name="Cheeseman K."/>
            <person name="Ropars J."/>
            <person name="Renault P."/>
            <person name="Dupont J."/>
            <person name="Gouzy J."/>
            <person name="Branca A."/>
            <person name="Abraham A.L."/>
            <person name="Ceppi M."/>
            <person name="Conseiller E."/>
            <person name="Debuchy R."/>
            <person name="Malagnac F."/>
            <person name="Goarin A."/>
            <person name="Silar P."/>
            <person name="Lacoste S."/>
            <person name="Sallet E."/>
            <person name="Bensimon A."/>
            <person name="Giraud T."/>
            <person name="Brygoo Y."/>
        </authorList>
    </citation>
    <scope>NUCLEOTIDE SEQUENCE [LARGE SCALE GENOMIC DNA]</scope>
    <source>
        <strain evidence="2">FM 013</strain>
    </source>
</reference>